<gene>
    <name evidence="2" type="ORF">J120_03595</name>
</gene>
<evidence type="ECO:0000256" key="1">
    <source>
        <dbReference type="SAM" id="SignalP"/>
    </source>
</evidence>
<accession>A0A0D2I1A8</accession>
<dbReference type="Proteomes" id="UP000032214">
    <property type="component" value="Unassembled WGS sequence"/>
</dbReference>
<evidence type="ECO:0000313" key="3">
    <source>
        <dbReference type="Proteomes" id="UP000032214"/>
    </source>
</evidence>
<protein>
    <submittedName>
        <fullName evidence="2">Uncharacterized protein</fullName>
    </submittedName>
</protein>
<organism evidence="2 3">
    <name type="scientific">candidate division TM6 bacterium JCVI TM6SC1</name>
    <dbReference type="NCBI Taxonomy" id="1306947"/>
    <lineage>
        <taxon>Bacteria</taxon>
        <taxon>Candidatus Babelota</taxon>
        <taxon>Vermiphilus</taxon>
    </lineage>
</organism>
<keyword evidence="1" id="KW-0732">Signal</keyword>
<dbReference type="EMBL" id="ARQD01000003">
    <property type="protein sequence ID" value="KIX85010.1"/>
    <property type="molecule type" value="Genomic_DNA"/>
</dbReference>
<comment type="caution">
    <text evidence="2">The sequence shown here is derived from an EMBL/GenBank/DDBJ whole genome shotgun (WGS) entry which is preliminary data.</text>
</comment>
<proteinExistence type="predicted"/>
<evidence type="ECO:0000313" key="2">
    <source>
        <dbReference type="EMBL" id="KIX85010.1"/>
    </source>
</evidence>
<dbReference type="STRING" id="1306947.J120_03595"/>
<dbReference type="AlphaFoldDB" id="A0A0D2I1A8"/>
<reference evidence="2 3" key="1">
    <citation type="journal article" date="2013" name="Proc. Natl. Acad. Sci. U.S.A.">
        <title>Candidate phylum TM6 genome recovered from a hospital sink biofilm provides genomic insights into this uncultivated phylum.</title>
        <authorList>
            <person name="McLean J.S."/>
            <person name="Lombardo M.J."/>
            <person name="Badger J.H."/>
            <person name="Edlund A."/>
            <person name="Novotny M."/>
            <person name="Yee-Greenbaum J."/>
            <person name="Vyahhi N."/>
            <person name="Hall A.P."/>
            <person name="Yang Y."/>
            <person name="Dupont C.L."/>
            <person name="Ziegler M.G."/>
            <person name="Chitsaz H."/>
            <person name="Allen A.E."/>
            <person name="Yooseph S."/>
            <person name="Tesler G."/>
            <person name="Pevzner P.A."/>
            <person name="Friedman R.M."/>
            <person name="Nealson K.H."/>
            <person name="Venter J.C."/>
            <person name="Lasken R.S."/>
        </authorList>
    </citation>
    <scope>NUCLEOTIDE SEQUENCE [LARGE SCALE GENOMIC DNA]</scope>
    <source>
        <strain evidence="2 3">TM6SC1</strain>
    </source>
</reference>
<feature type="signal peptide" evidence="1">
    <location>
        <begin position="1"/>
        <end position="18"/>
    </location>
</feature>
<feature type="chain" id="PRO_5002243751" evidence="1">
    <location>
        <begin position="19"/>
        <end position="131"/>
    </location>
</feature>
<name>A0A0D2I1A8_9BACT</name>
<keyword evidence="3" id="KW-1185">Reference proteome</keyword>
<sequence>MMKTLSLLFALCISLSFAHNSRSEIISSEFATRANYAVAGLCLTGIGAGITYGSYKLLNIADKWWGKAHNATINSYTDHKRQQFEKSAAKALVNTSIVGCITGGIITLKGILDTLQAPTVYIPRTVVITFP</sequence>